<dbReference type="InterPro" id="IPR019734">
    <property type="entry name" value="TPR_rpt"/>
</dbReference>
<organism evidence="3 4">
    <name type="scientific">Alistipes putredinis</name>
    <dbReference type="NCBI Taxonomy" id="28117"/>
    <lineage>
        <taxon>Bacteria</taxon>
        <taxon>Pseudomonadati</taxon>
        <taxon>Bacteroidota</taxon>
        <taxon>Bacteroidia</taxon>
        <taxon>Bacteroidales</taxon>
        <taxon>Rikenellaceae</taxon>
        <taxon>Alistipes</taxon>
    </lineage>
</organism>
<accession>A0A1Q6FAI2</accession>
<dbReference type="InterPro" id="IPR011990">
    <property type="entry name" value="TPR-like_helical_dom_sf"/>
</dbReference>
<sequence length="322" mass="34806">MKKLLISALALFVVGSVAAQEGLGETYNKAVAAYNSKDFASAATAFETLIDQGLDSEDLDVQSWVATAKKSVPVCYFQMGLTAAKGNDFNTAVENLTKSANKAALYGELQQERMSNMLMAKIYLMWGGKPFNEKNYAEAAEIFAKGYAADPKNMEMANFLGICYCELGDFQKGLVIFNEIASQDNPKYAEDVVKAKENIKLYTNNRIAKLQGENDFDGIIAVADEMLAVNPQDALAQKIRLQALFDKKDYAGVIASAEEAAAGQTDEEERSDVYFILGAAYNARTMPQQAIDALSKVTAGANVAAAQKTVAQLKENAAKANS</sequence>
<feature type="chain" id="PRO_5012502416" evidence="2">
    <location>
        <begin position="20"/>
        <end position="322"/>
    </location>
</feature>
<name>A0A1Q6FAI2_9BACT</name>
<evidence type="ECO:0000256" key="1">
    <source>
        <dbReference type="PROSITE-ProRule" id="PRU00339"/>
    </source>
</evidence>
<dbReference type="EMBL" id="MNQH01000003">
    <property type="protein sequence ID" value="OKY95877.1"/>
    <property type="molecule type" value="Genomic_DNA"/>
</dbReference>
<dbReference type="AlphaFoldDB" id="A0A1Q6FAI2"/>
<proteinExistence type="predicted"/>
<dbReference type="SUPFAM" id="SSF48452">
    <property type="entry name" value="TPR-like"/>
    <property type="match status" value="1"/>
</dbReference>
<evidence type="ECO:0000313" key="3">
    <source>
        <dbReference type="EMBL" id="OKY95877.1"/>
    </source>
</evidence>
<feature type="signal peptide" evidence="2">
    <location>
        <begin position="1"/>
        <end position="19"/>
    </location>
</feature>
<evidence type="ECO:0000256" key="2">
    <source>
        <dbReference type="SAM" id="SignalP"/>
    </source>
</evidence>
<evidence type="ECO:0000313" key="4">
    <source>
        <dbReference type="Proteomes" id="UP000187417"/>
    </source>
</evidence>
<dbReference type="Proteomes" id="UP000187417">
    <property type="component" value="Unassembled WGS sequence"/>
</dbReference>
<keyword evidence="1" id="KW-0802">TPR repeat</keyword>
<dbReference type="PROSITE" id="PS50005">
    <property type="entry name" value="TPR"/>
    <property type="match status" value="1"/>
</dbReference>
<protein>
    <submittedName>
        <fullName evidence="3">Uncharacterized protein</fullName>
    </submittedName>
</protein>
<comment type="caution">
    <text evidence="3">The sequence shown here is derived from an EMBL/GenBank/DDBJ whole genome shotgun (WGS) entry which is preliminary data.</text>
</comment>
<dbReference type="Pfam" id="PF14559">
    <property type="entry name" value="TPR_19"/>
    <property type="match status" value="1"/>
</dbReference>
<dbReference type="STRING" id="28117.BHV66_02680"/>
<dbReference type="Gene3D" id="1.25.40.10">
    <property type="entry name" value="Tetratricopeptide repeat domain"/>
    <property type="match status" value="2"/>
</dbReference>
<keyword evidence="2" id="KW-0732">Signal</keyword>
<reference evidence="3 4" key="1">
    <citation type="journal article" date="2016" name="Nat. Biotechnol.">
        <title>Measurement of bacterial replication rates in microbial communities.</title>
        <authorList>
            <person name="Brown C.T."/>
            <person name="Olm M.R."/>
            <person name="Thomas B.C."/>
            <person name="Banfield J.F."/>
        </authorList>
    </citation>
    <scope>NUCLEOTIDE SEQUENCE [LARGE SCALE GENOMIC DNA]</scope>
    <source>
        <strain evidence="3">CAG:67_53_122</strain>
    </source>
</reference>
<feature type="repeat" description="TPR" evidence="1">
    <location>
        <begin position="120"/>
        <end position="153"/>
    </location>
</feature>
<gene>
    <name evidence="3" type="ORF">BHV66_02680</name>
</gene>
<dbReference type="RefSeq" id="WP_276678120.1">
    <property type="nucleotide sequence ID" value="NZ_BAAFLA010000023.1"/>
</dbReference>